<dbReference type="OrthoDB" id="424753at2759"/>
<feature type="transmembrane region" description="Helical" evidence="2">
    <location>
        <begin position="178"/>
        <end position="199"/>
    </location>
</feature>
<sequence>MGCAGLCYFRDPFRGFGFRFVLDSMAVNWRPWRIYSKSTAPLLYRFFFLVSMFRLRLSGSLPENGHISYKVLSGHIVSFSLSICMDDCCISSFQCLSCGKLVNCNIESGYNWSGCNHGWNCSSIGILFNHALVENTMAKFKSRLLFFFCWLLPCSVHMNYVLYVTAGKNASERYSPSGFFLVYQQLLWHYMLFICRMVFNGNGLDVDEYVRRDTNLLIVMYRNGSFHAHQSHLNPMNYTLGNPVGKPYAQALFVWASHLGLLYFGSLVVLLVYSILYGLTATEARWLGFITSAAVIILDWNMGACLYGFQLLQSRVGHFLLRAHPEFFFSALGCITGLYLGHCISYAIVASVLLGAAVSRHLSVTNPLAARRDALQSTVIRLREGFRRKEQNTSSSSSEGCGSSVKRSSSIEAGPLGNIVDSGNQSAVQCTTDSSNWNNVLCRMLVVMRGSTVIKAQTGKAEFSIT</sequence>
<evidence type="ECO:0000256" key="1">
    <source>
        <dbReference type="SAM" id="MobiDB-lite"/>
    </source>
</evidence>
<feature type="transmembrane region" description="Helical" evidence="2">
    <location>
        <begin position="329"/>
        <end position="354"/>
    </location>
</feature>
<dbReference type="PANTHER" id="PTHR31358:SF44">
    <property type="entry name" value="ASPARTATE CARBAMOYLTRANSFERASE, CHLOROPLASTIC"/>
    <property type="match status" value="1"/>
</dbReference>
<feature type="transmembrane region" description="Helical" evidence="2">
    <location>
        <begin position="144"/>
        <end position="166"/>
    </location>
</feature>
<reference evidence="3" key="1">
    <citation type="journal article" date="2020" name="bioRxiv">
        <title>Hybrid origin of Populus tomentosa Carr. identified through genome sequencing and phylogenomic analysis.</title>
        <authorList>
            <person name="An X."/>
            <person name="Gao K."/>
            <person name="Chen Z."/>
            <person name="Li J."/>
            <person name="Yang X."/>
            <person name="Yang X."/>
            <person name="Zhou J."/>
            <person name="Guo T."/>
            <person name="Zhao T."/>
            <person name="Huang S."/>
            <person name="Miao D."/>
            <person name="Khan W.U."/>
            <person name="Rao P."/>
            <person name="Ye M."/>
            <person name="Lei B."/>
            <person name="Liao W."/>
            <person name="Wang J."/>
            <person name="Ji L."/>
            <person name="Li Y."/>
            <person name="Guo B."/>
            <person name="Mustafa N.S."/>
            <person name="Li S."/>
            <person name="Yun Q."/>
            <person name="Keller S.R."/>
            <person name="Mao J."/>
            <person name="Zhang R."/>
            <person name="Strauss S.H."/>
        </authorList>
    </citation>
    <scope>NUCLEOTIDE SEQUENCE</scope>
    <source>
        <strain evidence="3">GM15</strain>
        <tissue evidence="3">Leaf</tissue>
    </source>
</reference>
<feature type="transmembrane region" description="Helical" evidence="2">
    <location>
        <begin position="252"/>
        <end position="279"/>
    </location>
</feature>
<keyword evidence="4" id="KW-1185">Reference proteome</keyword>
<name>A0A8X7XQG4_POPTO</name>
<dbReference type="InterPro" id="IPR044833">
    <property type="entry name" value="WDL5/6"/>
</dbReference>
<feature type="region of interest" description="Disordered" evidence="1">
    <location>
        <begin position="388"/>
        <end position="409"/>
    </location>
</feature>
<evidence type="ECO:0000256" key="2">
    <source>
        <dbReference type="SAM" id="Phobius"/>
    </source>
</evidence>
<dbReference type="GO" id="GO:0008017">
    <property type="term" value="F:microtubule binding"/>
    <property type="evidence" value="ECO:0007669"/>
    <property type="project" value="InterPro"/>
</dbReference>
<proteinExistence type="predicted"/>
<keyword evidence="2" id="KW-0812">Transmembrane</keyword>
<keyword evidence="2" id="KW-1133">Transmembrane helix</keyword>
<dbReference type="AlphaFoldDB" id="A0A8X7XQG4"/>
<feature type="compositionally biased region" description="Low complexity" evidence="1">
    <location>
        <begin position="394"/>
        <end position="409"/>
    </location>
</feature>
<keyword evidence="2" id="KW-0472">Membrane</keyword>
<feature type="transmembrane region" description="Helical" evidence="2">
    <location>
        <begin position="286"/>
        <end position="309"/>
    </location>
</feature>
<comment type="caution">
    <text evidence="3">The sequence shown here is derived from an EMBL/GenBank/DDBJ whole genome shotgun (WGS) entry which is preliminary data.</text>
</comment>
<accession>A0A8X7XQG4</accession>
<dbReference type="Proteomes" id="UP000886885">
    <property type="component" value="Unassembled WGS sequence"/>
</dbReference>
<evidence type="ECO:0000313" key="3">
    <source>
        <dbReference type="EMBL" id="KAG6736631.1"/>
    </source>
</evidence>
<evidence type="ECO:0000313" key="4">
    <source>
        <dbReference type="Proteomes" id="UP000886885"/>
    </source>
</evidence>
<dbReference type="PANTHER" id="PTHR31358">
    <property type="entry name" value="PROTEIN WVD2-LIKE 4"/>
    <property type="match status" value="1"/>
</dbReference>
<dbReference type="EMBL" id="JAAWWB010000722">
    <property type="protein sequence ID" value="KAG6736631.1"/>
    <property type="molecule type" value="Genomic_DNA"/>
</dbReference>
<gene>
    <name evidence="3" type="ORF">POTOM_060495</name>
</gene>
<organism evidence="3 4">
    <name type="scientific">Populus tomentosa</name>
    <name type="common">Chinese white poplar</name>
    <dbReference type="NCBI Taxonomy" id="118781"/>
    <lineage>
        <taxon>Eukaryota</taxon>
        <taxon>Viridiplantae</taxon>
        <taxon>Streptophyta</taxon>
        <taxon>Embryophyta</taxon>
        <taxon>Tracheophyta</taxon>
        <taxon>Spermatophyta</taxon>
        <taxon>Magnoliopsida</taxon>
        <taxon>eudicotyledons</taxon>
        <taxon>Gunneridae</taxon>
        <taxon>Pentapetalae</taxon>
        <taxon>rosids</taxon>
        <taxon>fabids</taxon>
        <taxon>Malpighiales</taxon>
        <taxon>Salicaceae</taxon>
        <taxon>Saliceae</taxon>
        <taxon>Populus</taxon>
    </lineage>
</organism>
<protein>
    <submittedName>
        <fullName evidence="3">Uncharacterized protein</fullName>
    </submittedName>
</protein>